<evidence type="ECO:0000256" key="1">
    <source>
        <dbReference type="ARBA" id="ARBA00005466"/>
    </source>
</evidence>
<dbReference type="PANTHER" id="PTHR42973:SF22">
    <property type="entry name" value="FAD-BINDING PCMH-TYPE DOMAIN-CONTAINING PROTEIN-RELATED"/>
    <property type="match status" value="1"/>
</dbReference>
<dbReference type="InterPro" id="IPR036318">
    <property type="entry name" value="FAD-bd_PCMH-like_sf"/>
</dbReference>
<dbReference type="OMA" id="IQCLSHN"/>
<dbReference type="InterPro" id="IPR016169">
    <property type="entry name" value="FAD-bd_PCMH_sub2"/>
</dbReference>
<evidence type="ECO:0000313" key="7">
    <source>
        <dbReference type="Proteomes" id="UP000054383"/>
    </source>
</evidence>
<dbReference type="GO" id="GO:0016491">
    <property type="term" value="F:oxidoreductase activity"/>
    <property type="evidence" value="ECO:0007669"/>
    <property type="project" value="UniProtKB-KW"/>
</dbReference>
<dbReference type="Proteomes" id="UP000054383">
    <property type="component" value="Unassembled WGS sequence"/>
</dbReference>
<feature type="domain" description="FAD-binding PCMH-type" evidence="5">
    <location>
        <begin position="558"/>
        <end position="732"/>
    </location>
</feature>
<sequence length="979" mass="106784">MSSQKFYSYAVTGSVLLISILILRRKKAAKEQQTPASPKPHPLAKTPPEQLPQYIQELLATVSGCVILQSDVEAFQKAVDYSWAQQNREIIPACVVRPRNTHELSKTVTILNKEHERRNLAVSQVESFFSVRSGGVNPGLGASTVKDGAVVDLSLFSEIRPAPDGSTVTVGTGSKWIDVYKTLDEKGLIVMGGRNAPVGVGGLTLQGGISFYSPKYGFVCSNCESYEVVLADGKVVTASASENPDLWRVLKGGGNNFGIVTRFTLRSFPYAPLWTAGIVTLAAFQYAKSLKAYHDYLAHASSGRPGAFDEDAAGPILSFVYAQKLGFQILAVSILYTKVPEDKKWPAHWDATGFKSLRGIHKTRVETNTSIVERFGGTSPAGTRHVQGTTTICNDLETINNAYAIFCETTGELRRVNGLVFPFTFQAILPGWMNKGDPNILGLEYCTEPLIIISYSVTWTKAEDDEFVRSAVRRSLERIEAAAEARKAGHQYRFINYCMEWQWPYEGCGEQNLKLMREASHKYDPTGLFQSGRADKIAFPGTEAYAASLASYFSAQESSVSPACIASPQSVEDVSAIVHAVNTDASDSCLFAIRAGGHMSFAGSANVQDGVTIDMRGVDDVKLNSDRSVVSIGAGANWGSVYTQLDPYNLSVAGARDSTVGVGGLVTGGGISYFGPRYGWVCDNVLNYVVVLANGSIVNANWKENPELLWALRGGSNNFGIVVRTDLQTFAQGDIWGGIVVYDFSTVDEQVKAIVAFNDHDTYDEFSSLVPSFTYFNGSSIIVNSIEYTKPVVDPPAFQNLTSIPFLESTMRLTNISDLVDESESLQMNGLREALTASVGAWNASISSIEDIPGIVWALAMDPLPPVMYTRHAEANALGLTGREGKSFIIINLRVTWKNTDDDARVCSEIKQLIATIERKVGNLGLLDPFVYLNYAAPWQKPISSYGQASMERLTRIRDEYDPQRVFTGTVPGGFKILN</sequence>
<dbReference type="GO" id="GO:0071949">
    <property type="term" value="F:FAD binding"/>
    <property type="evidence" value="ECO:0007669"/>
    <property type="project" value="InterPro"/>
</dbReference>
<dbReference type="Pfam" id="PF01565">
    <property type="entry name" value="FAD_binding_4"/>
    <property type="match status" value="2"/>
</dbReference>
<dbReference type="PANTHER" id="PTHR42973">
    <property type="entry name" value="BINDING OXIDOREDUCTASE, PUTATIVE (AFU_ORTHOLOGUE AFUA_1G17690)-RELATED"/>
    <property type="match status" value="1"/>
</dbReference>
<keyword evidence="2" id="KW-0285">Flavoprotein</keyword>
<dbReference type="OrthoDB" id="2151789at2759"/>
<keyword evidence="4" id="KW-0560">Oxidoreductase</keyword>
<protein>
    <recommendedName>
        <fullName evidence="5">FAD-binding PCMH-type domain-containing protein</fullName>
    </recommendedName>
</protein>
<evidence type="ECO:0000256" key="4">
    <source>
        <dbReference type="ARBA" id="ARBA00023002"/>
    </source>
</evidence>
<organism evidence="6 7">
    <name type="scientific">Talaromyces islandicus</name>
    <name type="common">Penicillium islandicum</name>
    <dbReference type="NCBI Taxonomy" id="28573"/>
    <lineage>
        <taxon>Eukaryota</taxon>
        <taxon>Fungi</taxon>
        <taxon>Dikarya</taxon>
        <taxon>Ascomycota</taxon>
        <taxon>Pezizomycotina</taxon>
        <taxon>Eurotiomycetes</taxon>
        <taxon>Eurotiomycetidae</taxon>
        <taxon>Eurotiales</taxon>
        <taxon>Trichocomaceae</taxon>
        <taxon>Talaromyces</taxon>
        <taxon>Talaromyces sect. Islandici</taxon>
    </lineage>
</organism>
<dbReference type="PROSITE" id="PS51387">
    <property type="entry name" value="FAD_PCMH"/>
    <property type="match status" value="2"/>
</dbReference>
<dbReference type="Gene3D" id="3.30.465.10">
    <property type="match status" value="2"/>
</dbReference>
<evidence type="ECO:0000259" key="5">
    <source>
        <dbReference type="PROSITE" id="PS51387"/>
    </source>
</evidence>
<reference evidence="6 7" key="1">
    <citation type="submission" date="2015-04" db="EMBL/GenBank/DDBJ databases">
        <authorList>
            <person name="Syromyatnikov M.Y."/>
            <person name="Popov V.N."/>
        </authorList>
    </citation>
    <scope>NUCLEOTIDE SEQUENCE [LARGE SCALE GENOMIC DNA]</scope>
    <source>
        <strain evidence="6">WF-38-12</strain>
    </source>
</reference>
<dbReference type="InterPro" id="IPR016166">
    <property type="entry name" value="FAD-bd_PCMH"/>
</dbReference>
<dbReference type="InterPro" id="IPR006094">
    <property type="entry name" value="Oxid_FAD_bind_N"/>
</dbReference>
<proteinExistence type="inferred from homology"/>
<evidence type="ECO:0000256" key="2">
    <source>
        <dbReference type="ARBA" id="ARBA00022630"/>
    </source>
</evidence>
<keyword evidence="3" id="KW-0274">FAD</keyword>
<comment type="similarity">
    <text evidence="1">Belongs to the oxygen-dependent FAD-linked oxidoreductase family.</text>
</comment>
<accession>A0A0U1LPH2</accession>
<gene>
    <name evidence="6" type="ORF">PISL3812_01397</name>
</gene>
<keyword evidence="7" id="KW-1185">Reference proteome</keyword>
<feature type="domain" description="FAD-binding PCMH-type" evidence="5">
    <location>
        <begin position="88"/>
        <end position="270"/>
    </location>
</feature>
<dbReference type="STRING" id="28573.A0A0U1LPH2"/>
<dbReference type="EMBL" id="CVMT01000001">
    <property type="protein sequence ID" value="CRG84058.1"/>
    <property type="molecule type" value="Genomic_DNA"/>
</dbReference>
<dbReference type="InterPro" id="IPR050416">
    <property type="entry name" value="FAD-linked_Oxidoreductase"/>
</dbReference>
<evidence type="ECO:0000256" key="3">
    <source>
        <dbReference type="ARBA" id="ARBA00022827"/>
    </source>
</evidence>
<name>A0A0U1LPH2_TALIS</name>
<dbReference type="AlphaFoldDB" id="A0A0U1LPH2"/>
<evidence type="ECO:0000313" key="6">
    <source>
        <dbReference type="EMBL" id="CRG84058.1"/>
    </source>
</evidence>
<dbReference type="SUPFAM" id="SSF56176">
    <property type="entry name" value="FAD-binding/transporter-associated domain-like"/>
    <property type="match status" value="2"/>
</dbReference>